<evidence type="ECO:0000313" key="3">
    <source>
        <dbReference type="Proteomes" id="UP001140091"/>
    </source>
</evidence>
<gene>
    <name evidence="2" type="ORF">H1R20_g990</name>
</gene>
<evidence type="ECO:0000256" key="1">
    <source>
        <dbReference type="SAM" id="MobiDB-lite"/>
    </source>
</evidence>
<dbReference type="Proteomes" id="UP001140091">
    <property type="component" value="Unassembled WGS sequence"/>
</dbReference>
<sequence>MSAPSPMSRQSSSESPQRSLNMEGEYRSEYINTNHEQGIYLGNTITYRPNPSDQREDAWNEQDEAIIRFIDKNKNFAEITVLRKKIHKLMAEIKDMIGDAQRQ</sequence>
<proteinExistence type="predicted"/>
<dbReference type="EMBL" id="JANBPK010000175">
    <property type="protein sequence ID" value="KAJ2936104.1"/>
    <property type="molecule type" value="Genomic_DNA"/>
</dbReference>
<name>A0A9W8JNJ7_9AGAR</name>
<evidence type="ECO:0000313" key="2">
    <source>
        <dbReference type="EMBL" id="KAJ2936104.1"/>
    </source>
</evidence>
<accession>A0A9W8JNJ7</accession>
<comment type="caution">
    <text evidence="2">The sequence shown here is derived from an EMBL/GenBank/DDBJ whole genome shotgun (WGS) entry which is preliminary data.</text>
</comment>
<organism evidence="2 3">
    <name type="scientific">Candolleomyces eurysporus</name>
    <dbReference type="NCBI Taxonomy" id="2828524"/>
    <lineage>
        <taxon>Eukaryota</taxon>
        <taxon>Fungi</taxon>
        <taxon>Dikarya</taxon>
        <taxon>Basidiomycota</taxon>
        <taxon>Agaricomycotina</taxon>
        <taxon>Agaricomycetes</taxon>
        <taxon>Agaricomycetidae</taxon>
        <taxon>Agaricales</taxon>
        <taxon>Agaricineae</taxon>
        <taxon>Psathyrellaceae</taxon>
        <taxon>Candolleomyces</taxon>
    </lineage>
</organism>
<keyword evidence="3" id="KW-1185">Reference proteome</keyword>
<protein>
    <submittedName>
        <fullName evidence="2">Uncharacterized protein</fullName>
    </submittedName>
</protein>
<reference evidence="2" key="1">
    <citation type="submission" date="2022-06" db="EMBL/GenBank/DDBJ databases">
        <title>Genome Sequence of Candolleomyces eurysporus.</title>
        <authorList>
            <person name="Buettner E."/>
        </authorList>
    </citation>
    <scope>NUCLEOTIDE SEQUENCE</scope>
    <source>
        <strain evidence="2">VTCC 930004</strain>
    </source>
</reference>
<dbReference type="AlphaFoldDB" id="A0A9W8JNJ7"/>
<feature type="non-terminal residue" evidence="2">
    <location>
        <position position="1"/>
    </location>
</feature>
<feature type="region of interest" description="Disordered" evidence="1">
    <location>
        <begin position="1"/>
        <end position="29"/>
    </location>
</feature>
<feature type="compositionally biased region" description="Low complexity" evidence="1">
    <location>
        <begin position="1"/>
        <end position="19"/>
    </location>
</feature>